<evidence type="ECO:0000256" key="2">
    <source>
        <dbReference type="ARBA" id="ARBA00009142"/>
    </source>
</evidence>
<feature type="transmembrane region" description="Helical" evidence="8">
    <location>
        <begin position="122"/>
        <end position="140"/>
    </location>
</feature>
<evidence type="ECO:0000256" key="4">
    <source>
        <dbReference type="ARBA" id="ARBA00022475"/>
    </source>
</evidence>
<reference evidence="9" key="1">
    <citation type="submission" date="2007-05" db="EMBL/GenBank/DDBJ databases">
        <title>Complete sequence of Pseudomonas putida F1.</title>
        <authorList>
            <consortium name="US DOE Joint Genome Institute"/>
            <person name="Copeland A."/>
            <person name="Lucas S."/>
            <person name="Lapidus A."/>
            <person name="Barry K."/>
            <person name="Detter J.C."/>
            <person name="Glavina del Rio T."/>
            <person name="Hammon N."/>
            <person name="Israni S."/>
            <person name="Dalin E."/>
            <person name="Tice H."/>
            <person name="Pitluck S."/>
            <person name="Chain P."/>
            <person name="Malfatti S."/>
            <person name="Shin M."/>
            <person name="Vergez L."/>
            <person name="Schmutz J."/>
            <person name="Larimer F."/>
            <person name="Land M."/>
            <person name="Hauser L."/>
            <person name="Kyrpides N."/>
            <person name="Lykidis A."/>
            <person name="Parales R."/>
            <person name="Richardson P."/>
        </authorList>
    </citation>
    <scope>NUCLEOTIDE SEQUENCE [LARGE SCALE GENOMIC DNA]</scope>
    <source>
        <strain evidence="9">F1</strain>
    </source>
</reference>
<evidence type="ECO:0000256" key="1">
    <source>
        <dbReference type="ARBA" id="ARBA00004651"/>
    </source>
</evidence>
<feature type="transmembrane region" description="Helical" evidence="8">
    <location>
        <begin position="28"/>
        <end position="50"/>
    </location>
</feature>
<dbReference type="GO" id="GO:0005886">
    <property type="term" value="C:plasma membrane"/>
    <property type="evidence" value="ECO:0007669"/>
    <property type="project" value="UniProtKB-SubCell"/>
</dbReference>
<dbReference type="InterPro" id="IPR052017">
    <property type="entry name" value="TSUP"/>
</dbReference>
<keyword evidence="4 8" id="KW-1003">Cell membrane</keyword>
<feature type="transmembrane region" description="Helical" evidence="8">
    <location>
        <begin position="253"/>
        <end position="271"/>
    </location>
</feature>
<gene>
    <name evidence="9" type="ordered locus">Pput_1901</name>
</gene>
<comment type="similarity">
    <text evidence="2 8">Belongs to the 4-toluene sulfonate uptake permease (TSUP) (TC 2.A.102) family.</text>
</comment>
<dbReference type="KEGG" id="ppf:Pput_1901"/>
<proteinExistence type="inferred from homology"/>
<dbReference type="HOGENOM" id="CLU_045498_2_0_6"/>
<name>A5W1N9_PSEP1</name>
<evidence type="ECO:0000256" key="7">
    <source>
        <dbReference type="ARBA" id="ARBA00023136"/>
    </source>
</evidence>
<dbReference type="eggNOG" id="COG0730">
    <property type="taxonomic scope" value="Bacteria"/>
</dbReference>
<keyword evidence="5 8" id="KW-0812">Transmembrane</keyword>
<protein>
    <recommendedName>
        <fullName evidence="8">Probable membrane transporter protein</fullName>
    </recommendedName>
</protein>
<dbReference type="AlphaFoldDB" id="A5W1N9"/>
<feature type="transmembrane region" description="Helical" evidence="8">
    <location>
        <begin position="160"/>
        <end position="188"/>
    </location>
</feature>
<organism evidence="9">
    <name type="scientific">Pseudomonas putida (strain ATCC 700007 / DSM 6899 / JCM 31910 / BCRC 17059 / LMG 24140 / F1)</name>
    <dbReference type="NCBI Taxonomy" id="351746"/>
    <lineage>
        <taxon>Bacteria</taxon>
        <taxon>Pseudomonadati</taxon>
        <taxon>Pseudomonadota</taxon>
        <taxon>Gammaproteobacteria</taxon>
        <taxon>Pseudomonadales</taxon>
        <taxon>Pseudomonadaceae</taxon>
        <taxon>Pseudomonas</taxon>
    </lineage>
</organism>
<keyword evidence="7 8" id="KW-0472">Membrane</keyword>
<accession>A5W1N9</accession>
<dbReference type="Pfam" id="PF01925">
    <property type="entry name" value="TauE"/>
    <property type="match status" value="1"/>
</dbReference>
<comment type="subcellular location">
    <subcellularLocation>
        <location evidence="1 8">Cell membrane</location>
        <topology evidence="1 8">Multi-pass membrane protein</topology>
    </subcellularLocation>
</comment>
<dbReference type="EMBL" id="CP000712">
    <property type="protein sequence ID" value="ABQ78049.1"/>
    <property type="molecule type" value="Genomic_DNA"/>
</dbReference>
<evidence type="ECO:0000256" key="8">
    <source>
        <dbReference type="RuleBase" id="RU363041"/>
    </source>
</evidence>
<keyword evidence="3" id="KW-0813">Transport</keyword>
<dbReference type="InterPro" id="IPR002781">
    <property type="entry name" value="TM_pro_TauE-like"/>
</dbReference>
<evidence type="ECO:0000256" key="6">
    <source>
        <dbReference type="ARBA" id="ARBA00022989"/>
    </source>
</evidence>
<dbReference type="PANTHER" id="PTHR30269:SF0">
    <property type="entry name" value="MEMBRANE TRANSPORTER PROTEIN YFCA-RELATED"/>
    <property type="match status" value="1"/>
</dbReference>
<keyword evidence="6 8" id="KW-1133">Transmembrane helix</keyword>
<evidence type="ECO:0000256" key="5">
    <source>
        <dbReference type="ARBA" id="ARBA00022692"/>
    </source>
</evidence>
<feature type="transmembrane region" description="Helical" evidence="8">
    <location>
        <begin position="225"/>
        <end position="247"/>
    </location>
</feature>
<feature type="transmembrane region" description="Helical" evidence="8">
    <location>
        <begin position="94"/>
        <end position="116"/>
    </location>
</feature>
<evidence type="ECO:0000256" key="3">
    <source>
        <dbReference type="ARBA" id="ARBA00022448"/>
    </source>
</evidence>
<evidence type="ECO:0000313" key="9">
    <source>
        <dbReference type="EMBL" id="ABQ78049.1"/>
    </source>
</evidence>
<dbReference type="PANTHER" id="PTHR30269">
    <property type="entry name" value="TRANSMEMBRANE PROTEIN YFCA"/>
    <property type="match status" value="1"/>
</dbReference>
<sequence precursor="true">MAFQHKCATLISLAGVFTAWNRVMMDIAVLSVFAFAAGLIDAAVGGGGLIQIPALFNVLPSAQPAALLGSNKLASVCGTAFAARSFIRKVTLDWGLIVPAALSAFVMSFAGAATVSLVPPSVMRPAVLVLIVLMAVYTFCKKDFGTLHTPAQVGRKEQCLAVLIGGAIGFYDGLFGPGTGSFLIFLFIRFFALDFLHASASAKVVNIATNLAALVFFVPTGNVLYAIALPMAACNILGALTGTWLAVRKGAGFVRGLFLVLLCVLIAKLSWDLLAG</sequence>